<evidence type="ECO:0000313" key="3">
    <source>
        <dbReference type="Proteomes" id="UP000054359"/>
    </source>
</evidence>
<dbReference type="AlphaFoldDB" id="A0A087TZC9"/>
<accession>A0A087TZC9</accession>
<organism evidence="2 3">
    <name type="scientific">Stegodyphus mimosarum</name>
    <name type="common">African social velvet spider</name>
    <dbReference type="NCBI Taxonomy" id="407821"/>
    <lineage>
        <taxon>Eukaryota</taxon>
        <taxon>Metazoa</taxon>
        <taxon>Ecdysozoa</taxon>
        <taxon>Arthropoda</taxon>
        <taxon>Chelicerata</taxon>
        <taxon>Arachnida</taxon>
        <taxon>Araneae</taxon>
        <taxon>Araneomorphae</taxon>
        <taxon>Entelegynae</taxon>
        <taxon>Eresoidea</taxon>
        <taxon>Eresidae</taxon>
        <taxon>Stegodyphus</taxon>
    </lineage>
</organism>
<dbReference type="PANTHER" id="PTHR48465:SF1">
    <property type="entry name" value="PROTEIN SSUH2 HOMOLOG"/>
    <property type="match status" value="1"/>
</dbReference>
<dbReference type="PANTHER" id="PTHR48465">
    <property type="entry name" value="PROTEIN SSUH2 HOMOLOG"/>
    <property type="match status" value="1"/>
</dbReference>
<feature type="region of interest" description="Disordered" evidence="1">
    <location>
        <begin position="79"/>
        <end position="99"/>
    </location>
</feature>
<dbReference type="InterPro" id="IPR052789">
    <property type="entry name" value="SSUH2_homolog"/>
</dbReference>
<evidence type="ECO:0000256" key="1">
    <source>
        <dbReference type="SAM" id="MobiDB-lite"/>
    </source>
</evidence>
<sequence>MDVISPEPISRRSSYRRSITPARASGSYKRQTSCRITPPPDAVDDDGEPSAPSLELMDKVRGYESASFEAIDIPPPLLPAVQKTESEPHRSPLPNIPQLTEKEVRDALLKEVSSHCCYGKSAVRDMAVTEIKHSIAFHYTLETFTEKRTTCWAFEP</sequence>
<gene>
    <name evidence="2" type="ORF">X975_21848</name>
</gene>
<dbReference type="OMA" id="CAFHYIL"/>
<feature type="region of interest" description="Disordered" evidence="1">
    <location>
        <begin position="1"/>
        <end position="53"/>
    </location>
</feature>
<keyword evidence="3" id="KW-1185">Reference proteome</keyword>
<dbReference type="EMBL" id="KK117438">
    <property type="protein sequence ID" value="KFM70468.1"/>
    <property type="molecule type" value="Genomic_DNA"/>
</dbReference>
<reference evidence="2 3" key="1">
    <citation type="submission" date="2013-11" db="EMBL/GenBank/DDBJ databases">
        <title>Genome sequencing of Stegodyphus mimosarum.</title>
        <authorList>
            <person name="Bechsgaard J."/>
        </authorList>
    </citation>
    <scope>NUCLEOTIDE SEQUENCE [LARGE SCALE GENOMIC DNA]</scope>
</reference>
<protein>
    <submittedName>
        <fullName evidence="2">Uncharacterized protein</fullName>
    </submittedName>
</protein>
<proteinExistence type="predicted"/>
<evidence type="ECO:0000313" key="2">
    <source>
        <dbReference type="EMBL" id="KFM70468.1"/>
    </source>
</evidence>
<dbReference type="OrthoDB" id="3355217at2759"/>
<dbReference type="Proteomes" id="UP000054359">
    <property type="component" value="Unassembled WGS sequence"/>
</dbReference>
<name>A0A087TZC9_STEMI</name>
<feature type="non-terminal residue" evidence="2">
    <location>
        <position position="156"/>
    </location>
</feature>